<dbReference type="EMBL" id="KB909668">
    <property type="protein sequence ID" value="EOB11826.1"/>
    <property type="molecule type" value="Genomic_DNA"/>
</dbReference>
<dbReference type="HOGENOM" id="CLU_1778006_0_0_1"/>
<dbReference type="Proteomes" id="UP000016927">
    <property type="component" value="Unassembled WGS sequence"/>
</dbReference>
<reference evidence="2 3" key="1">
    <citation type="journal article" date="2013" name="BMC Genomics">
        <title>Comparative genomics of parasitic silkworm microsporidia reveal an association between genome expansion and host adaptation.</title>
        <authorList>
            <person name="Pan G."/>
            <person name="Xu J."/>
            <person name="Li T."/>
            <person name="Xia Q."/>
            <person name="Liu S.L."/>
            <person name="Zhang G."/>
            <person name="Li S."/>
            <person name="Li C."/>
            <person name="Liu H."/>
            <person name="Yang L."/>
            <person name="Liu T."/>
            <person name="Zhang X."/>
            <person name="Wu Z."/>
            <person name="Fan W."/>
            <person name="Dang X."/>
            <person name="Xiang H."/>
            <person name="Tao M."/>
            <person name="Li Y."/>
            <person name="Hu J."/>
            <person name="Li Z."/>
            <person name="Lin L."/>
            <person name="Luo J."/>
            <person name="Geng L."/>
            <person name="Wang L."/>
            <person name="Long M."/>
            <person name="Wan Y."/>
            <person name="He N."/>
            <person name="Zhang Z."/>
            <person name="Lu C."/>
            <person name="Keeling P.J."/>
            <person name="Wang J."/>
            <person name="Xiang Z."/>
            <person name="Zhou Z."/>
        </authorList>
    </citation>
    <scope>NUCLEOTIDE SEQUENCE [LARGE SCALE GENOMIC DNA]</scope>
    <source>
        <strain evidence="3">CQ1 / CVCC 102059</strain>
    </source>
</reference>
<evidence type="ECO:0000313" key="3">
    <source>
        <dbReference type="Proteomes" id="UP000016927"/>
    </source>
</evidence>
<protein>
    <submittedName>
        <fullName evidence="2">Uncharacterized protein</fullName>
    </submittedName>
</protein>
<keyword evidence="1" id="KW-0472">Membrane</keyword>
<name>R0KME8_NOSB1</name>
<evidence type="ECO:0000256" key="1">
    <source>
        <dbReference type="SAM" id="Phobius"/>
    </source>
</evidence>
<evidence type="ECO:0000313" key="2">
    <source>
        <dbReference type="EMBL" id="EOB11826.1"/>
    </source>
</evidence>
<feature type="transmembrane region" description="Helical" evidence="1">
    <location>
        <begin position="110"/>
        <end position="140"/>
    </location>
</feature>
<keyword evidence="3" id="KW-1185">Reference proteome</keyword>
<sequence>MLFFLPLVTASEKPQLICTYCIEKYAHLVSKSLITCAEWVFLSGFLLFKGSSNKTISLCIILCLIFMIFFDQIANYLTNALKNDTFKFPFMKKTYETGLNFLKFWDNKPFIAVGIVLVISYYISKLLDLSLLIYISYLLANIIAFS</sequence>
<organism evidence="2 3">
    <name type="scientific">Nosema bombycis (strain CQ1 / CVCC 102059)</name>
    <name type="common">Microsporidian parasite</name>
    <name type="synonym">Pebrine of silkworm</name>
    <dbReference type="NCBI Taxonomy" id="578461"/>
    <lineage>
        <taxon>Eukaryota</taxon>
        <taxon>Fungi</taxon>
        <taxon>Fungi incertae sedis</taxon>
        <taxon>Microsporidia</taxon>
        <taxon>Nosematidae</taxon>
        <taxon>Nosema</taxon>
    </lineage>
</organism>
<accession>R0KME8</accession>
<gene>
    <name evidence="2" type="ORF">NBO_761g0002</name>
</gene>
<proteinExistence type="predicted"/>
<feature type="transmembrane region" description="Helical" evidence="1">
    <location>
        <begin position="28"/>
        <end position="48"/>
    </location>
</feature>
<keyword evidence="1" id="KW-0812">Transmembrane</keyword>
<dbReference type="VEuPathDB" id="MicrosporidiaDB:NBO_761g0002"/>
<dbReference type="AlphaFoldDB" id="R0KME8"/>
<feature type="transmembrane region" description="Helical" evidence="1">
    <location>
        <begin position="55"/>
        <end position="74"/>
    </location>
</feature>
<keyword evidence="1" id="KW-1133">Transmembrane helix</keyword>